<dbReference type="Gene3D" id="2.40.70.10">
    <property type="entry name" value="Acid Proteases"/>
    <property type="match status" value="1"/>
</dbReference>
<dbReference type="InterPro" id="IPR001969">
    <property type="entry name" value="Aspartic_peptidase_AS"/>
</dbReference>
<dbReference type="InterPro" id="IPR021109">
    <property type="entry name" value="Peptidase_aspartic_dom_sf"/>
</dbReference>
<dbReference type="CDD" id="cd05483">
    <property type="entry name" value="retropepsin_like_bacteria"/>
    <property type="match status" value="1"/>
</dbReference>
<feature type="domain" description="Peptidase A2" evidence="2">
    <location>
        <begin position="72"/>
        <end position="150"/>
    </location>
</feature>
<keyword evidence="1 3" id="KW-0378">Hydrolase</keyword>
<evidence type="ECO:0000313" key="4">
    <source>
        <dbReference type="Proteomes" id="UP001222770"/>
    </source>
</evidence>
<proteinExistence type="predicted"/>
<dbReference type="EMBL" id="JAROCY010000008">
    <property type="protein sequence ID" value="MDF8333532.1"/>
    <property type="molecule type" value="Genomic_DNA"/>
</dbReference>
<organism evidence="3 4">
    <name type="scientific">Novosphingobium cyanobacteriorum</name>
    <dbReference type="NCBI Taxonomy" id="3024215"/>
    <lineage>
        <taxon>Bacteria</taxon>
        <taxon>Pseudomonadati</taxon>
        <taxon>Pseudomonadota</taxon>
        <taxon>Alphaproteobacteria</taxon>
        <taxon>Sphingomonadales</taxon>
        <taxon>Sphingomonadaceae</taxon>
        <taxon>Novosphingobium</taxon>
    </lineage>
</organism>
<comment type="caution">
    <text evidence="3">The sequence shown here is derived from an EMBL/GenBank/DDBJ whole genome shotgun (WGS) entry which is preliminary data.</text>
</comment>
<dbReference type="GO" id="GO:0006508">
    <property type="term" value="P:proteolysis"/>
    <property type="evidence" value="ECO:0007669"/>
    <property type="project" value="UniProtKB-KW"/>
</dbReference>
<dbReference type="PROSITE" id="PS00141">
    <property type="entry name" value="ASP_PROTEASE"/>
    <property type="match status" value="1"/>
</dbReference>
<sequence>MNRLILSSALIVGIVVLIAPRLGEGDAPADSASDAAMVVDEAAPVPAGGQAAIERDGSGQFHVEGDVDGTQVRFLVDTGADVVALSEGDAQRMGIVPDPGSFRPMVRTASGTGYGAPIRLDRLVVADQELSDVDAIVVRGLPVSLLGQSALRRLGPVTLEGDRLLIGG</sequence>
<dbReference type="EC" id="3.4.23.-" evidence="3"/>
<evidence type="ECO:0000313" key="3">
    <source>
        <dbReference type="EMBL" id="MDF8333532.1"/>
    </source>
</evidence>
<keyword evidence="4" id="KW-1185">Reference proteome</keyword>
<keyword evidence="3" id="KW-0645">Protease</keyword>
<dbReference type="InterPro" id="IPR011969">
    <property type="entry name" value="Clan_AA_Asp_peptidase_C"/>
</dbReference>
<gene>
    <name evidence="3" type="ORF">POM99_09995</name>
</gene>
<dbReference type="Pfam" id="PF13975">
    <property type="entry name" value="gag-asp_proteas"/>
    <property type="match status" value="1"/>
</dbReference>
<dbReference type="InterPro" id="IPR001995">
    <property type="entry name" value="Peptidase_A2_cat"/>
</dbReference>
<evidence type="ECO:0000259" key="2">
    <source>
        <dbReference type="PROSITE" id="PS50175"/>
    </source>
</evidence>
<reference evidence="3 4" key="1">
    <citation type="submission" date="2023-03" db="EMBL/GenBank/DDBJ databases">
        <title>Novosphingobium cyanobacteriorum sp. nov., isolated from a eutrophic reservoir during the Microcystis bloom period.</title>
        <authorList>
            <person name="Kang M."/>
            <person name="Le V."/>
            <person name="Ko S.-R."/>
            <person name="Lee S.-A."/>
            <person name="Ahn C.-Y."/>
        </authorList>
    </citation>
    <scope>NUCLEOTIDE SEQUENCE [LARGE SCALE GENOMIC DNA]</scope>
    <source>
        <strain evidence="3 4">HBC54</strain>
    </source>
</reference>
<accession>A0ABT6CHY1</accession>
<dbReference type="PROSITE" id="PS50175">
    <property type="entry name" value="ASP_PROT_RETROV"/>
    <property type="match status" value="1"/>
</dbReference>
<dbReference type="RefSeq" id="WP_277277321.1">
    <property type="nucleotide sequence ID" value="NZ_JAROCY010000008.1"/>
</dbReference>
<protein>
    <submittedName>
        <fullName evidence="3">TIGR02281 family clan AA aspartic protease</fullName>
        <ecNumber evidence="3">3.4.23.-</ecNumber>
    </submittedName>
</protein>
<evidence type="ECO:0000256" key="1">
    <source>
        <dbReference type="ARBA" id="ARBA00022801"/>
    </source>
</evidence>
<dbReference type="NCBIfam" id="TIGR02281">
    <property type="entry name" value="clan_AA_DTGA"/>
    <property type="match status" value="1"/>
</dbReference>
<dbReference type="Proteomes" id="UP001222770">
    <property type="component" value="Unassembled WGS sequence"/>
</dbReference>
<dbReference type="InterPro" id="IPR034122">
    <property type="entry name" value="Retropepsin-like_bacterial"/>
</dbReference>
<dbReference type="GO" id="GO:0008233">
    <property type="term" value="F:peptidase activity"/>
    <property type="evidence" value="ECO:0007669"/>
    <property type="project" value="UniProtKB-KW"/>
</dbReference>
<name>A0ABT6CHY1_9SPHN</name>
<dbReference type="SUPFAM" id="SSF50630">
    <property type="entry name" value="Acid proteases"/>
    <property type="match status" value="1"/>
</dbReference>